<accession>A0AAN6W6H6</accession>
<dbReference type="Proteomes" id="UP001302321">
    <property type="component" value="Unassembled WGS sequence"/>
</dbReference>
<dbReference type="EMBL" id="MU866214">
    <property type="protein sequence ID" value="KAK4175940.1"/>
    <property type="molecule type" value="Genomic_DNA"/>
</dbReference>
<dbReference type="PANTHER" id="PTHR13362">
    <property type="entry name" value="MITOCHONDRIAL RIBOSOMAL PROTEIN S33"/>
    <property type="match status" value="1"/>
</dbReference>
<comment type="caution">
    <text evidence="8">The sequence shown here is derived from an EMBL/GenBank/DDBJ whole genome shotgun (WGS) entry which is preliminary data.</text>
</comment>
<feature type="region of interest" description="Disordered" evidence="7">
    <location>
        <begin position="86"/>
        <end position="106"/>
    </location>
</feature>
<dbReference type="InterPro" id="IPR013219">
    <property type="entry name" value="Ribosomal_mS33"/>
</dbReference>
<dbReference type="PANTHER" id="PTHR13362:SF2">
    <property type="entry name" value="SMALL RIBOSOMAL SUBUNIT PROTEIN MS33"/>
    <property type="match status" value="1"/>
</dbReference>
<keyword evidence="9" id="KW-1185">Reference proteome</keyword>
<evidence type="ECO:0000313" key="8">
    <source>
        <dbReference type="EMBL" id="KAK4175940.1"/>
    </source>
</evidence>
<dbReference type="AlphaFoldDB" id="A0AAN6W6H6"/>
<evidence type="ECO:0000256" key="4">
    <source>
        <dbReference type="ARBA" id="ARBA00023128"/>
    </source>
</evidence>
<dbReference type="Pfam" id="PF08293">
    <property type="entry name" value="MRP-S33"/>
    <property type="match status" value="1"/>
</dbReference>
<reference evidence="8" key="2">
    <citation type="submission" date="2023-05" db="EMBL/GenBank/DDBJ databases">
        <authorList>
            <consortium name="Lawrence Berkeley National Laboratory"/>
            <person name="Steindorff A."/>
            <person name="Hensen N."/>
            <person name="Bonometti L."/>
            <person name="Westerberg I."/>
            <person name="Brannstrom I.O."/>
            <person name="Guillou S."/>
            <person name="Cros-Aarteil S."/>
            <person name="Calhoun S."/>
            <person name="Haridas S."/>
            <person name="Kuo A."/>
            <person name="Mondo S."/>
            <person name="Pangilinan J."/>
            <person name="Riley R."/>
            <person name="Labutti K."/>
            <person name="Andreopoulos B."/>
            <person name="Lipzen A."/>
            <person name="Chen C."/>
            <person name="Yanf M."/>
            <person name="Daum C."/>
            <person name="Ng V."/>
            <person name="Clum A."/>
            <person name="Ohm R."/>
            <person name="Martin F."/>
            <person name="Silar P."/>
            <person name="Natvig D."/>
            <person name="Lalanne C."/>
            <person name="Gautier V."/>
            <person name="Ament-Velasquez S.L."/>
            <person name="Kruys A."/>
            <person name="Hutchinson M.I."/>
            <person name="Powell A.J."/>
            <person name="Barry K."/>
            <person name="Miller A.N."/>
            <person name="Grigoriev I.V."/>
            <person name="Debuchy R."/>
            <person name="Gladieux P."/>
            <person name="Thoren M.H."/>
            <person name="Johannesson H."/>
        </authorList>
    </citation>
    <scope>NUCLEOTIDE SEQUENCE</scope>
    <source>
        <strain evidence="8">CBS 892.96</strain>
    </source>
</reference>
<sequence>MSVPRARLLQLMEARCKLFETTFNPEGIRAGNKILRQRLKGPALAGYYPRRIWTMQEFQAEFRDLHLMVDDEKELDRFEHVSLLKARGKGAPKKKNSGPDFKKGKK</sequence>
<evidence type="ECO:0000313" key="9">
    <source>
        <dbReference type="Proteomes" id="UP001302321"/>
    </source>
</evidence>
<keyword evidence="4" id="KW-0496">Mitochondrion</keyword>
<dbReference type="GO" id="GO:1990904">
    <property type="term" value="C:ribonucleoprotein complex"/>
    <property type="evidence" value="ECO:0007669"/>
    <property type="project" value="UniProtKB-KW"/>
</dbReference>
<dbReference type="GO" id="GO:0005840">
    <property type="term" value="C:ribosome"/>
    <property type="evidence" value="ECO:0007669"/>
    <property type="project" value="UniProtKB-KW"/>
</dbReference>
<comment type="similarity">
    <text evidence="2">Belongs to the mitochondrion-specific ribosomal protein mS33 family.</text>
</comment>
<gene>
    <name evidence="8" type="ORF">QBC36DRAFT_330317</name>
</gene>
<comment type="subcellular location">
    <subcellularLocation>
        <location evidence="1">Mitochondrion</location>
    </subcellularLocation>
</comment>
<keyword evidence="3" id="KW-0689">Ribosomal protein</keyword>
<evidence type="ECO:0000256" key="3">
    <source>
        <dbReference type="ARBA" id="ARBA00022980"/>
    </source>
</evidence>
<evidence type="ECO:0000256" key="1">
    <source>
        <dbReference type="ARBA" id="ARBA00004173"/>
    </source>
</evidence>
<reference evidence="8" key="1">
    <citation type="journal article" date="2023" name="Mol. Phylogenet. Evol.">
        <title>Genome-scale phylogeny and comparative genomics of the fungal order Sordariales.</title>
        <authorList>
            <person name="Hensen N."/>
            <person name="Bonometti L."/>
            <person name="Westerberg I."/>
            <person name="Brannstrom I.O."/>
            <person name="Guillou S."/>
            <person name="Cros-Aarteil S."/>
            <person name="Calhoun S."/>
            <person name="Haridas S."/>
            <person name="Kuo A."/>
            <person name="Mondo S."/>
            <person name="Pangilinan J."/>
            <person name="Riley R."/>
            <person name="LaButti K."/>
            <person name="Andreopoulos B."/>
            <person name="Lipzen A."/>
            <person name="Chen C."/>
            <person name="Yan M."/>
            <person name="Daum C."/>
            <person name="Ng V."/>
            <person name="Clum A."/>
            <person name="Steindorff A."/>
            <person name="Ohm R.A."/>
            <person name="Martin F."/>
            <person name="Silar P."/>
            <person name="Natvig D.O."/>
            <person name="Lalanne C."/>
            <person name="Gautier V."/>
            <person name="Ament-Velasquez S.L."/>
            <person name="Kruys A."/>
            <person name="Hutchinson M.I."/>
            <person name="Powell A.J."/>
            <person name="Barry K."/>
            <person name="Miller A.N."/>
            <person name="Grigoriev I.V."/>
            <person name="Debuchy R."/>
            <person name="Gladieux P."/>
            <person name="Hiltunen Thoren M."/>
            <person name="Johannesson H."/>
        </authorList>
    </citation>
    <scope>NUCLEOTIDE SEQUENCE</scope>
    <source>
        <strain evidence="8">CBS 892.96</strain>
    </source>
</reference>
<proteinExistence type="inferred from homology"/>
<organism evidence="8 9">
    <name type="scientific">Triangularia setosa</name>
    <dbReference type="NCBI Taxonomy" id="2587417"/>
    <lineage>
        <taxon>Eukaryota</taxon>
        <taxon>Fungi</taxon>
        <taxon>Dikarya</taxon>
        <taxon>Ascomycota</taxon>
        <taxon>Pezizomycotina</taxon>
        <taxon>Sordariomycetes</taxon>
        <taxon>Sordariomycetidae</taxon>
        <taxon>Sordariales</taxon>
        <taxon>Podosporaceae</taxon>
        <taxon>Triangularia</taxon>
    </lineage>
</organism>
<evidence type="ECO:0000256" key="6">
    <source>
        <dbReference type="ARBA" id="ARBA00035132"/>
    </source>
</evidence>
<evidence type="ECO:0000256" key="2">
    <source>
        <dbReference type="ARBA" id="ARBA00008970"/>
    </source>
</evidence>
<evidence type="ECO:0000256" key="5">
    <source>
        <dbReference type="ARBA" id="ARBA00023274"/>
    </source>
</evidence>
<keyword evidence="5" id="KW-0687">Ribonucleoprotein</keyword>
<evidence type="ECO:0000256" key="7">
    <source>
        <dbReference type="SAM" id="MobiDB-lite"/>
    </source>
</evidence>
<name>A0AAN6W6H6_9PEZI</name>
<dbReference type="GO" id="GO:0005739">
    <property type="term" value="C:mitochondrion"/>
    <property type="evidence" value="ECO:0007669"/>
    <property type="project" value="UniProtKB-SubCell"/>
</dbReference>
<feature type="compositionally biased region" description="Basic residues" evidence="7">
    <location>
        <begin position="86"/>
        <end position="96"/>
    </location>
</feature>
<protein>
    <recommendedName>
        <fullName evidence="6">Small ribosomal subunit protein mS33</fullName>
    </recommendedName>
</protein>